<evidence type="ECO:0000313" key="4">
    <source>
        <dbReference type="Proteomes" id="UP000029108"/>
    </source>
</evidence>
<comment type="caution">
    <text evidence="3">The sequence shown here is derived from an EMBL/GenBank/DDBJ whole genome shotgun (WGS) entry which is preliminary data.</text>
</comment>
<organism evidence="3 4">
    <name type="scientific">Bifidobacterium biavatii DSM 23969</name>
    <dbReference type="NCBI Taxonomy" id="1437608"/>
    <lineage>
        <taxon>Bacteria</taxon>
        <taxon>Bacillati</taxon>
        <taxon>Actinomycetota</taxon>
        <taxon>Actinomycetes</taxon>
        <taxon>Bifidobacteriales</taxon>
        <taxon>Bifidobacteriaceae</taxon>
        <taxon>Bifidobacterium</taxon>
    </lineage>
</organism>
<dbReference type="Pfam" id="PF03432">
    <property type="entry name" value="Relaxase"/>
    <property type="match status" value="1"/>
</dbReference>
<sequence length="480" mass="54171">MAVVNMSQITVTLHKAIAYIANPDKTEHGALVSANFSDDATNPAELARRMMDTVEQSVGGNRANGVIAHHVIQSFSPEDSRRMTARELHELGVRFADAFTGGEYRYVIATHVDRGHTHNHIIICATSDVTFHKMRTKPGATIRRLREISDRLCRETGLNVLPELKPARERRRHGVSFAELYASAKGDAIKDRIRAAIDTAAGASTDFDSFARELNSAGVTVVVRGRHLTFTDMASGLRVRDVKLGRAYDEPNVMARIGRHTVMPISFNRRMIAEQTDNAVRVWLPGTRRRLLITIPLTRIVRDGDTYRAYLPAASQQVVTGRRGRYVKQMRAEDLYGYFSRPPMLLEPVVRERMPVTVGKSDAQRRWYAMQARRLDELHQLANELNTASRLVADGTTVDDAIAGTMRRIEAEREAFQAELVAVCDTAETDGDEPPSDKAVVELRERERRLDELARELDTLRRVRAQAQHVKQRRHIRQPE</sequence>
<dbReference type="eggNOG" id="COG3843">
    <property type="taxonomic scope" value="Bacteria"/>
</dbReference>
<feature type="domain" description="MobA/VirD2-like nuclease" evidence="2">
    <location>
        <begin position="19"/>
        <end position="158"/>
    </location>
</feature>
<name>A0A086ZW77_9BIFI</name>
<evidence type="ECO:0000313" key="3">
    <source>
        <dbReference type="EMBL" id="KFI50777.1"/>
    </source>
</evidence>
<keyword evidence="4" id="KW-1185">Reference proteome</keyword>
<gene>
    <name evidence="3" type="ORF">BBIA_1570</name>
</gene>
<feature type="coiled-coil region" evidence="1">
    <location>
        <begin position="436"/>
        <end position="470"/>
    </location>
</feature>
<proteinExistence type="predicted"/>
<dbReference type="Proteomes" id="UP000029108">
    <property type="component" value="Unassembled WGS sequence"/>
</dbReference>
<accession>A0A086ZW77</accession>
<protein>
    <submittedName>
        <fullName evidence="3">Mobilization protein</fullName>
    </submittedName>
</protein>
<evidence type="ECO:0000256" key="1">
    <source>
        <dbReference type="SAM" id="Coils"/>
    </source>
</evidence>
<dbReference type="STRING" id="1437608.GCA_000771645_00660"/>
<dbReference type="EMBL" id="JGYN01000013">
    <property type="protein sequence ID" value="KFI50777.1"/>
    <property type="molecule type" value="Genomic_DNA"/>
</dbReference>
<dbReference type="AlphaFoldDB" id="A0A086ZW77"/>
<reference evidence="3 4" key="1">
    <citation type="submission" date="2014-03" db="EMBL/GenBank/DDBJ databases">
        <title>Genomics of Bifidobacteria.</title>
        <authorList>
            <person name="Ventura M."/>
            <person name="Milani C."/>
            <person name="Lugli G.A."/>
        </authorList>
    </citation>
    <scope>NUCLEOTIDE SEQUENCE [LARGE SCALE GENOMIC DNA]</scope>
    <source>
        <strain evidence="3 4">DSM 23969</strain>
    </source>
</reference>
<dbReference type="InterPro" id="IPR005094">
    <property type="entry name" value="Endonuclease_MobA/VirD2"/>
</dbReference>
<keyword evidence="1" id="KW-0175">Coiled coil</keyword>
<evidence type="ECO:0000259" key="2">
    <source>
        <dbReference type="Pfam" id="PF03432"/>
    </source>
</evidence>